<reference evidence="2 3" key="1">
    <citation type="submission" date="2023-04" db="EMBL/GenBank/DDBJ databases">
        <title>Ottowia paracancer sp. nov., isolated from human stomach.</title>
        <authorList>
            <person name="Song Y."/>
        </authorList>
    </citation>
    <scope>NUCLEOTIDE SEQUENCE [LARGE SCALE GENOMIC DNA]</scope>
    <source>
        <strain evidence="2 3">10c7w1</strain>
    </source>
</reference>
<dbReference type="EMBL" id="JARVII010000009">
    <property type="protein sequence ID" value="MDG9699286.1"/>
    <property type="molecule type" value="Genomic_DNA"/>
</dbReference>
<keyword evidence="3" id="KW-1185">Reference proteome</keyword>
<evidence type="ECO:0000313" key="3">
    <source>
        <dbReference type="Proteomes" id="UP001237156"/>
    </source>
</evidence>
<comment type="caution">
    <text evidence="2">The sequence shown here is derived from an EMBL/GenBank/DDBJ whole genome shotgun (WGS) entry which is preliminary data.</text>
</comment>
<sequence>MYCPRCQTTLLRATRLEDGLVGESCQSCQGALVGLAHYRDWAERAPLPQDAEAGAPAADVQPVPDGQRALRCPKCSRLMSRYRIGHGVSNALDLCPACDEAWLDGGEWRLLRALQLSRHVPRIFTQVWQHRIRAEQQAQTARERLRQQLGEEDAAKTQALREWLQGHPKRNLILQWLNRP</sequence>
<dbReference type="AlphaFoldDB" id="A0AAW6RL04"/>
<organism evidence="2 3">
    <name type="scientific">Ottowia cancrivicina</name>
    <dbReference type="NCBI Taxonomy" id="3040346"/>
    <lineage>
        <taxon>Bacteria</taxon>
        <taxon>Pseudomonadati</taxon>
        <taxon>Pseudomonadota</taxon>
        <taxon>Betaproteobacteria</taxon>
        <taxon>Burkholderiales</taxon>
        <taxon>Comamonadaceae</taxon>
        <taxon>Ottowia</taxon>
    </lineage>
</organism>
<evidence type="ECO:0000313" key="2">
    <source>
        <dbReference type="EMBL" id="MDG9699286.1"/>
    </source>
</evidence>
<proteinExistence type="predicted"/>
<dbReference type="RefSeq" id="WP_279524220.1">
    <property type="nucleotide sequence ID" value="NZ_JARVII010000009.1"/>
</dbReference>
<feature type="coiled-coil region" evidence="1">
    <location>
        <begin position="131"/>
        <end position="162"/>
    </location>
</feature>
<accession>A0AAW6RL04</accession>
<evidence type="ECO:0000256" key="1">
    <source>
        <dbReference type="SAM" id="Coils"/>
    </source>
</evidence>
<keyword evidence="1" id="KW-0175">Coiled coil</keyword>
<name>A0AAW6RL04_9BURK</name>
<protein>
    <submittedName>
        <fullName evidence="2">Zf-TFIIB domain-containing protein</fullName>
    </submittedName>
</protein>
<dbReference type="Proteomes" id="UP001237156">
    <property type="component" value="Unassembled WGS sequence"/>
</dbReference>
<gene>
    <name evidence="2" type="ORF">QB898_06040</name>
</gene>